<feature type="compositionally biased region" description="Polar residues" evidence="1">
    <location>
        <begin position="82"/>
        <end position="92"/>
    </location>
</feature>
<protein>
    <submittedName>
        <fullName evidence="2">Uncharacterized protein</fullName>
    </submittedName>
</protein>
<feature type="region of interest" description="Disordered" evidence="1">
    <location>
        <begin position="68"/>
        <end position="106"/>
    </location>
</feature>
<keyword evidence="3" id="KW-1185">Reference proteome</keyword>
<accession>A0AAD2FCE7</accession>
<name>A0AAD2FCE7_9STRA</name>
<proteinExistence type="predicted"/>
<dbReference type="Proteomes" id="UP001295423">
    <property type="component" value="Unassembled WGS sequence"/>
</dbReference>
<evidence type="ECO:0000256" key="1">
    <source>
        <dbReference type="SAM" id="MobiDB-lite"/>
    </source>
</evidence>
<dbReference type="EMBL" id="CAKOGP040000136">
    <property type="protein sequence ID" value="CAJ1931257.1"/>
    <property type="molecule type" value="Genomic_DNA"/>
</dbReference>
<sequence length="106" mass="11840">MSNEYKRITIAQDGGVYDISNEKQFHRLLEWLDAKFLENSESKRRVTGYAALVDGGTYTVTSRNVTNTASSNAAVHPHKTTVEAQQPTMNHRSQAEAPGESNQEQE</sequence>
<evidence type="ECO:0000313" key="3">
    <source>
        <dbReference type="Proteomes" id="UP001295423"/>
    </source>
</evidence>
<dbReference type="AlphaFoldDB" id="A0AAD2FCE7"/>
<gene>
    <name evidence="2" type="ORF">CYCCA115_LOCUS2307</name>
</gene>
<comment type="caution">
    <text evidence="2">The sequence shown here is derived from an EMBL/GenBank/DDBJ whole genome shotgun (WGS) entry which is preliminary data.</text>
</comment>
<reference evidence="2" key="1">
    <citation type="submission" date="2023-08" db="EMBL/GenBank/DDBJ databases">
        <authorList>
            <person name="Audoor S."/>
            <person name="Bilcke G."/>
        </authorList>
    </citation>
    <scope>NUCLEOTIDE SEQUENCE</scope>
</reference>
<organism evidence="2 3">
    <name type="scientific">Cylindrotheca closterium</name>
    <dbReference type="NCBI Taxonomy" id="2856"/>
    <lineage>
        <taxon>Eukaryota</taxon>
        <taxon>Sar</taxon>
        <taxon>Stramenopiles</taxon>
        <taxon>Ochrophyta</taxon>
        <taxon>Bacillariophyta</taxon>
        <taxon>Bacillariophyceae</taxon>
        <taxon>Bacillariophycidae</taxon>
        <taxon>Bacillariales</taxon>
        <taxon>Bacillariaceae</taxon>
        <taxon>Cylindrotheca</taxon>
    </lineage>
</organism>
<evidence type="ECO:0000313" key="2">
    <source>
        <dbReference type="EMBL" id="CAJ1931257.1"/>
    </source>
</evidence>